<evidence type="ECO:0000259" key="3">
    <source>
        <dbReference type="Pfam" id="PF06276"/>
    </source>
</evidence>
<dbReference type="InterPro" id="IPR022770">
    <property type="entry name" value="IucA/IucC-like_C"/>
</dbReference>
<evidence type="ECO:0000313" key="4">
    <source>
        <dbReference type="EMBL" id="KIQ03865.1"/>
    </source>
</evidence>
<dbReference type="AlphaFoldDB" id="A0A0D0L2D9"/>
<dbReference type="EMBL" id="JXQV01000006">
    <property type="protein sequence ID" value="KIQ03865.1"/>
    <property type="molecule type" value="Genomic_DNA"/>
</dbReference>
<dbReference type="Gene3D" id="1.10.510.40">
    <property type="match status" value="1"/>
</dbReference>
<dbReference type="PANTHER" id="PTHR34384:SF5">
    <property type="entry name" value="L-2,3-DIAMINOPROPANOATE--CITRATE LIGASE"/>
    <property type="match status" value="1"/>
</dbReference>
<dbReference type="PANTHER" id="PTHR34384">
    <property type="entry name" value="L-2,3-DIAMINOPROPANOATE--CITRATE LIGASE"/>
    <property type="match status" value="1"/>
</dbReference>
<dbReference type="GO" id="GO:0016881">
    <property type="term" value="F:acid-amino acid ligase activity"/>
    <property type="evidence" value="ECO:0007669"/>
    <property type="project" value="UniProtKB-ARBA"/>
</dbReference>
<evidence type="ECO:0000259" key="2">
    <source>
        <dbReference type="Pfam" id="PF04183"/>
    </source>
</evidence>
<comment type="similarity">
    <text evidence="1">Belongs to the IucA/IucC family.</text>
</comment>
<feature type="domain" description="Aerobactin siderophore biosynthesis IucA/IucC N-terminal" evidence="2">
    <location>
        <begin position="144"/>
        <end position="370"/>
    </location>
</feature>
<proteinExistence type="inferred from homology"/>
<name>A0A0D0L2D9_AGRTU</name>
<organism evidence="4 5">
    <name type="scientific">Agrobacterium tumefaciens</name>
    <dbReference type="NCBI Taxonomy" id="358"/>
    <lineage>
        <taxon>Bacteria</taxon>
        <taxon>Pseudomonadati</taxon>
        <taxon>Pseudomonadota</taxon>
        <taxon>Alphaproteobacteria</taxon>
        <taxon>Hyphomicrobiales</taxon>
        <taxon>Rhizobiaceae</taxon>
        <taxon>Rhizobium/Agrobacterium group</taxon>
        <taxon>Agrobacterium</taxon>
        <taxon>Agrobacterium tumefaciens complex</taxon>
    </lineage>
</organism>
<evidence type="ECO:0000313" key="5">
    <source>
        <dbReference type="Proteomes" id="UP000035017"/>
    </source>
</evidence>
<dbReference type="GO" id="GO:0019290">
    <property type="term" value="P:siderophore biosynthetic process"/>
    <property type="evidence" value="ECO:0007669"/>
    <property type="project" value="InterPro"/>
</dbReference>
<evidence type="ECO:0000256" key="1">
    <source>
        <dbReference type="ARBA" id="ARBA00007832"/>
    </source>
</evidence>
<dbReference type="OrthoDB" id="495728at2"/>
<comment type="caution">
    <text evidence="4">The sequence shown here is derived from an EMBL/GenBank/DDBJ whole genome shotgun (WGS) entry which is preliminary data.</text>
</comment>
<gene>
    <name evidence="4" type="ORF">RU07_06355</name>
</gene>
<feature type="domain" description="Aerobactin siderophore biosynthesis IucA/IucC-like C-terminal" evidence="3">
    <location>
        <begin position="402"/>
        <end position="563"/>
    </location>
</feature>
<accession>A0A0D0L2D9</accession>
<sequence>MMPATWKAAEAATFQSFANCYMREIDAGASVHHDVFPRKIDSVEWVLSGERMVIRAEVTSASLCGPHHFGRIWQRSLSETAWHDWSPISAVQALMREAYRKPAVAGRGNLNRCETELLLRVMDSHQQISTNIEHALENADERDDFIAAEQSLVYGHWLHPTPKSRQGMTFWQQKTYAPEFNGHFQLHYFAAKRNLIAQASATSQSAEATVSELAGPGARDLTIDDDEMLLPMHPLQAQALMLDPDIETLMRDGSLRALGPAGADFTATSSVRTVWSDEAEWMLKFSLPVRITNSVRINGRDELDAGVAMARLIDGLDLSANMPSFRIIKDPAFITLDIPGRKESGFETIFRENPFRAEGAAGIVTLAALTAEALPGRLSRMERLIRRVHATEAGSIASTALAWFRTYVDRAVLPVIDIYERYGIALEAHQQNSLLDIGSGYPRMGYYRDNQGFYLSEKHRAAIADIVPETETINSLYFPETDIRDRFAYYLIVNQVFSVISRMAHDGLAEETALLRTLRQRLESHALSMGGLGRDFIRHILDNGDIGTKANLATRLADMDELSSTVDHGLYRKMPNPLFASASIITDTVRPHALAS</sequence>
<dbReference type="Pfam" id="PF06276">
    <property type="entry name" value="FhuF"/>
    <property type="match status" value="1"/>
</dbReference>
<dbReference type="Pfam" id="PF04183">
    <property type="entry name" value="IucA_IucC"/>
    <property type="match status" value="1"/>
</dbReference>
<dbReference type="InterPro" id="IPR037455">
    <property type="entry name" value="LucA/IucC-like"/>
</dbReference>
<protein>
    <recommendedName>
        <fullName evidence="6">Siderophore biosynthesis protein</fullName>
    </recommendedName>
</protein>
<dbReference type="Proteomes" id="UP000035017">
    <property type="component" value="Unassembled WGS sequence"/>
</dbReference>
<reference evidence="4 5" key="1">
    <citation type="submission" date="2014-12" db="EMBL/GenBank/DDBJ databases">
        <title>16Stimator: statistical estimation of ribosomal gene copy numbers from draft genome assemblies.</title>
        <authorList>
            <person name="Perisin M.A."/>
            <person name="Vetter M."/>
            <person name="Gilbert J.A."/>
            <person name="Bergelson J."/>
        </authorList>
    </citation>
    <scope>NUCLEOTIDE SEQUENCE [LARGE SCALE GENOMIC DNA]</scope>
    <source>
        <strain evidence="4 5">MEJ076</strain>
    </source>
</reference>
<evidence type="ECO:0008006" key="6">
    <source>
        <dbReference type="Google" id="ProtNLM"/>
    </source>
</evidence>
<dbReference type="InterPro" id="IPR007310">
    <property type="entry name" value="Aerobactin_biosyn_IucA/IucC_N"/>
</dbReference>